<dbReference type="Proteomes" id="UP000253910">
    <property type="component" value="Unassembled WGS sequence"/>
</dbReference>
<dbReference type="InterPro" id="IPR052942">
    <property type="entry name" value="LPS_cholinephosphotransferase"/>
</dbReference>
<evidence type="ECO:0000313" key="2">
    <source>
        <dbReference type="EMBL" id="RDE95099.1"/>
    </source>
</evidence>
<feature type="domain" description="LicD/FKTN/FKRP nucleotidyltransferase" evidence="1">
    <location>
        <begin position="25"/>
        <end position="247"/>
    </location>
</feature>
<dbReference type="PANTHER" id="PTHR43404:SF2">
    <property type="entry name" value="LIPOPOLYSACCHARIDE CHOLINEPHOSPHOTRANSFERASE LICD"/>
    <property type="match status" value="1"/>
</dbReference>
<name>A0A369Z3J0_HAEPA</name>
<dbReference type="InterPro" id="IPR007074">
    <property type="entry name" value="LicD/FKTN/FKRP_NTP_transf"/>
</dbReference>
<dbReference type="AlphaFoldDB" id="A0A369Z3J0"/>
<reference evidence="2 3" key="1">
    <citation type="submission" date="2018-05" db="EMBL/GenBank/DDBJ databases">
        <title>Draft Genome Sequences for a Diverse set of 7 Haemophilus Species.</title>
        <authorList>
            <person name="Nichols M."/>
            <person name="Topaz N."/>
            <person name="Wang X."/>
            <person name="Wang X."/>
            <person name="Boxrud D."/>
        </authorList>
    </citation>
    <scope>NUCLEOTIDE SEQUENCE [LARGE SCALE GENOMIC DNA]</scope>
    <source>
        <strain evidence="2 3">C2008001710</strain>
    </source>
</reference>
<comment type="caution">
    <text evidence="2">The sequence shown here is derived from an EMBL/GenBank/DDBJ whole genome shotgun (WGS) entry which is preliminary data.</text>
</comment>
<dbReference type="EMBL" id="QEPW01000004">
    <property type="protein sequence ID" value="RDE95099.1"/>
    <property type="molecule type" value="Genomic_DNA"/>
</dbReference>
<protein>
    <submittedName>
        <fullName evidence="2">LicD family protein</fullName>
    </submittedName>
</protein>
<accession>A0A369Z3J0</accession>
<sequence length="269" mass="31441">MKKQLSLDEIKQVELQILIEFRRICNELGLRYYLSGGTLLGAIRHKGFIPWDDDIDLAMPRSDFNKLIEFSRSYKNDTYKFLFFSQTGTLLPYAKFVNVKTHIDVKYAEDEMQQHLWLDIMPMDGLPEDLNEVARIYKKAEYYRKIIGLCNAKLGEGKSVVKKLAKYILKPLALIYGKERAIANLNKLAMKYDYDSAKYVGAITWGLYGEAEKILKADIDKGYQVTFENEQFDSFSCWDSYLTALYKNYMQLPPVEKRINHEMIAWVEK</sequence>
<proteinExistence type="predicted"/>
<dbReference type="GO" id="GO:0009100">
    <property type="term" value="P:glycoprotein metabolic process"/>
    <property type="evidence" value="ECO:0007669"/>
    <property type="project" value="UniProtKB-ARBA"/>
</dbReference>
<evidence type="ECO:0000313" key="3">
    <source>
        <dbReference type="Proteomes" id="UP000253910"/>
    </source>
</evidence>
<gene>
    <name evidence="2" type="ORF">DPV87_03245</name>
</gene>
<dbReference type="PANTHER" id="PTHR43404">
    <property type="entry name" value="LIPOPOLYSACCHARIDE CHOLINEPHOSPHOTRANSFERASE LICD"/>
    <property type="match status" value="1"/>
</dbReference>
<organism evidence="2 3">
    <name type="scientific">Haemophilus parainfluenzae</name>
    <dbReference type="NCBI Taxonomy" id="729"/>
    <lineage>
        <taxon>Bacteria</taxon>
        <taxon>Pseudomonadati</taxon>
        <taxon>Pseudomonadota</taxon>
        <taxon>Gammaproteobacteria</taxon>
        <taxon>Pasteurellales</taxon>
        <taxon>Pasteurellaceae</taxon>
        <taxon>Haemophilus</taxon>
    </lineage>
</organism>
<evidence type="ECO:0000259" key="1">
    <source>
        <dbReference type="Pfam" id="PF04991"/>
    </source>
</evidence>
<dbReference type="Pfam" id="PF04991">
    <property type="entry name" value="LicD"/>
    <property type="match status" value="1"/>
</dbReference>
<dbReference type="RefSeq" id="WP_065244592.1">
    <property type="nucleotide sequence ID" value="NZ_QEPW01000004.1"/>
</dbReference>